<evidence type="ECO:0000313" key="3">
    <source>
        <dbReference type="Proteomes" id="UP000070366"/>
    </source>
</evidence>
<dbReference type="Proteomes" id="UP000070366">
    <property type="component" value="Unassembled WGS sequence"/>
</dbReference>
<dbReference type="Gene3D" id="1.25.40.340">
    <property type="match status" value="1"/>
</dbReference>
<dbReference type="GO" id="GO:0004371">
    <property type="term" value="F:glycerone kinase activity"/>
    <property type="evidence" value="ECO:0007669"/>
    <property type="project" value="InterPro"/>
</dbReference>
<dbReference type="InterPro" id="IPR033470">
    <property type="entry name" value="FakA-like_C"/>
</dbReference>
<dbReference type="NCBIfam" id="TIGR03599">
    <property type="entry name" value="YloV"/>
    <property type="match status" value="1"/>
</dbReference>
<dbReference type="SMART" id="SM01121">
    <property type="entry name" value="Dak1_2"/>
    <property type="match status" value="1"/>
</dbReference>
<protein>
    <submittedName>
        <fullName evidence="2">DAK2 domain fusion protein YloV</fullName>
    </submittedName>
</protein>
<dbReference type="PANTHER" id="PTHR33434">
    <property type="entry name" value="DEGV DOMAIN-CONTAINING PROTEIN DR_1986-RELATED"/>
    <property type="match status" value="1"/>
</dbReference>
<accession>A0A136Q2X0</accession>
<dbReference type="Pfam" id="PF02734">
    <property type="entry name" value="Dak2"/>
    <property type="match status" value="1"/>
</dbReference>
<dbReference type="STRING" id="626937.HMPREF3293_02226"/>
<evidence type="ECO:0000259" key="1">
    <source>
        <dbReference type="PROSITE" id="PS51480"/>
    </source>
</evidence>
<dbReference type="PROSITE" id="PS51480">
    <property type="entry name" value="DHAL"/>
    <property type="match status" value="1"/>
</dbReference>
<feature type="domain" description="DhaL" evidence="1">
    <location>
        <begin position="20"/>
        <end position="213"/>
    </location>
</feature>
<dbReference type="GO" id="GO:0006071">
    <property type="term" value="P:glycerol metabolic process"/>
    <property type="evidence" value="ECO:0007669"/>
    <property type="project" value="InterPro"/>
</dbReference>
<dbReference type="Pfam" id="PF21645">
    <property type="entry name" value="FakA-like_M"/>
    <property type="match status" value="1"/>
</dbReference>
<organism evidence="2 3">
    <name type="scientific">Christensenella minuta</name>
    <dbReference type="NCBI Taxonomy" id="626937"/>
    <lineage>
        <taxon>Bacteria</taxon>
        <taxon>Bacillati</taxon>
        <taxon>Bacillota</taxon>
        <taxon>Clostridia</taxon>
        <taxon>Christensenellales</taxon>
        <taxon>Christensenellaceae</taxon>
        <taxon>Christensenella</taxon>
    </lineage>
</organism>
<dbReference type="InterPro" id="IPR048394">
    <property type="entry name" value="FakA-like_M"/>
</dbReference>
<dbReference type="PATRIC" id="fig|626937.4.peg.2194"/>
<dbReference type="Pfam" id="PF13684">
    <property type="entry name" value="FakA-like_C"/>
    <property type="match status" value="1"/>
</dbReference>
<dbReference type="InterPro" id="IPR050270">
    <property type="entry name" value="DegV_domain_contain"/>
</dbReference>
<dbReference type="InterPro" id="IPR036117">
    <property type="entry name" value="DhaL_dom_sf"/>
</dbReference>
<dbReference type="SUPFAM" id="SSF101473">
    <property type="entry name" value="DhaL-like"/>
    <property type="match status" value="1"/>
</dbReference>
<dbReference type="EMBL" id="LSZW01000063">
    <property type="protein sequence ID" value="KXK64977.1"/>
    <property type="molecule type" value="Genomic_DNA"/>
</dbReference>
<name>A0A136Q2X0_9FIRM</name>
<comment type="caution">
    <text evidence="2">The sequence shown here is derived from an EMBL/GenBank/DDBJ whole genome shotgun (WGS) entry which is preliminary data.</text>
</comment>
<dbReference type="AlphaFoldDB" id="A0A136Q2X0"/>
<sequence length="560" mass="60605">MYRGSKSKGELELIELLDGQQFKDMIIGAAATLEKNKDALDALNVFPVPDGDTGTNMSLTMISAAKEVAAADPMDMKAIVQALSLGALKGARGNSGVILSQIFAGLADTLSKADGKIDTSIFAAAFRNGVDYAYKAVMKPKEGTILTVATKMAEAAELMAEKSDDLYAQLEYVILEGEKALKETPEQLPVLKEAGVVDAGGAGFLAIVMGLKAVLDGVEVDPENILDSKGVVVDFTNLDTEKEDIEFGYCTEFFIKNLYPEVKERDIDTYRNNLSKIGDCVLVVGDLSLVKTHVHTNEPGLALQYAQILGELSHIKIDNMREQHRELSELAPDIEVPERKELRQIAVVAVTAGDGIRTIFQDWQIEAFVEGGQSMNPSTDDILRAIEDAPSDHVIVLPNNKNIILAAEQAAEMSGKDVVVLKTKSIPQGIAAAVAYDPEAELEANVKRMDRVIGEVKTGLITHAVRDTKMNGNRIKKDDLIGISESDIVANGTDLKAVFTGLLEKMADGDSELITIYYGENADKDQAEELEALCTGTFENCDVEVHYGGQPVYPYIISVE</sequence>
<evidence type="ECO:0000313" key="2">
    <source>
        <dbReference type="EMBL" id="KXK64977.1"/>
    </source>
</evidence>
<reference evidence="2 3" key="1">
    <citation type="submission" date="2016-02" db="EMBL/GenBank/DDBJ databases">
        <authorList>
            <person name="Wen L."/>
            <person name="He K."/>
            <person name="Yang H."/>
        </authorList>
    </citation>
    <scope>NUCLEOTIDE SEQUENCE [LARGE SCALE GENOMIC DNA]</scope>
    <source>
        <strain evidence="2 3">DSM 22607</strain>
    </source>
</reference>
<keyword evidence="3" id="KW-1185">Reference proteome</keyword>
<gene>
    <name evidence="2" type="ORF">HMPREF3293_02226</name>
</gene>
<dbReference type="InterPro" id="IPR004007">
    <property type="entry name" value="DhaL_dom"/>
</dbReference>
<dbReference type="InterPro" id="IPR019986">
    <property type="entry name" value="YloV-like"/>
</dbReference>
<proteinExistence type="predicted"/>
<dbReference type="PANTHER" id="PTHR33434:SF4">
    <property type="entry name" value="PHOSPHATASE PROTEIN"/>
    <property type="match status" value="1"/>
</dbReference>
<dbReference type="SMART" id="SM01120">
    <property type="entry name" value="Dak2"/>
    <property type="match status" value="1"/>
</dbReference>